<accession>A0ACA9N654</accession>
<proteinExistence type="predicted"/>
<dbReference type="EMBL" id="CAJVPW010011981">
    <property type="protein sequence ID" value="CAG8630865.1"/>
    <property type="molecule type" value="Genomic_DNA"/>
</dbReference>
<protein>
    <submittedName>
        <fullName evidence="1">12483_t:CDS:1</fullName>
    </submittedName>
</protein>
<comment type="caution">
    <text evidence="1">The sequence shown here is derived from an EMBL/GenBank/DDBJ whole genome shotgun (WGS) entry which is preliminary data.</text>
</comment>
<keyword evidence="2" id="KW-1185">Reference proteome</keyword>
<dbReference type="Proteomes" id="UP000789366">
    <property type="component" value="Unassembled WGS sequence"/>
</dbReference>
<sequence length="694" mass="80450">SDYEIKNELVNKITKNELRPDIDKVPMPQPLKDLIKRCWDSDPGKRPDALKEAKENRTIEAEYNTFSQNTPYQVRANTVTSKLIDTKQIIRLLQNPDQQQEALAKELKKLEKEIDQPLTDELKEFIKIKKQSLKNREDKKVKREAGGLKEQLLKKEVLSEEKMNEVIRYCERFNQIEFNNEYNNKERKEPIKITDEYDFKGQLDISDYSELKELHLQDIDRFLKNLNNLEELEIDGNPELIKMLEPYRKIIQKSNGDVQTLEKEKKDLSQKYKNLKNFLKEILVSFSKDNQEELINDLNDKIKAGEREKATSSVYSTEINTVELISGIRLSVEEMKELKGELEIKLSESKKRIKELEEKLTEANTKAEERQKTITALDKLSIQIPIYKKTIDFLKEKKSAIFGEVGSAVSNIGESIPGAVTFGIPKAVGEVIKSGSNFSKIVIDEKGNKEFQIFLQDEKEELDQLNQAYDSLITLTRELPRKDEEKFSNLLGLETRRLTKIELFGKEKRYLSFEEMEAIITSLAQNLSELESECKEQLDKLIDEFNVSRKHGDFIAKHLDIQTKIKQAQDHLSGLFNSAMDKLKNKGRWNTKEKESKNEQRESSLRNLLKIQAEVVCSDDEAKKQEKLASLQNEHNGLLEIATRHKHKEFGSELDNLCQAQSELTKLELELKRLENEQQQAQILSPTSPNTPFN</sequence>
<name>A0ACA9N654_9GLOM</name>
<gene>
    <name evidence="1" type="ORF">SPELUC_LOCUS8217</name>
</gene>
<evidence type="ECO:0000313" key="2">
    <source>
        <dbReference type="Proteomes" id="UP000789366"/>
    </source>
</evidence>
<reference evidence="1" key="1">
    <citation type="submission" date="2021-06" db="EMBL/GenBank/DDBJ databases">
        <authorList>
            <person name="Kallberg Y."/>
            <person name="Tangrot J."/>
            <person name="Rosling A."/>
        </authorList>
    </citation>
    <scope>NUCLEOTIDE SEQUENCE</scope>
    <source>
        <strain evidence="1">28 12/20/2015</strain>
    </source>
</reference>
<evidence type="ECO:0000313" key="1">
    <source>
        <dbReference type="EMBL" id="CAG8630865.1"/>
    </source>
</evidence>
<organism evidence="1 2">
    <name type="scientific">Cetraspora pellucida</name>
    <dbReference type="NCBI Taxonomy" id="1433469"/>
    <lineage>
        <taxon>Eukaryota</taxon>
        <taxon>Fungi</taxon>
        <taxon>Fungi incertae sedis</taxon>
        <taxon>Mucoromycota</taxon>
        <taxon>Glomeromycotina</taxon>
        <taxon>Glomeromycetes</taxon>
        <taxon>Diversisporales</taxon>
        <taxon>Gigasporaceae</taxon>
        <taxon>Cetraspora</taxon>
    </lineage>
</organism>
<feature type="non-terminal residue" evidence="1">
    <location>
        <position position="1"/>
    </location>
</feature>